<dbReference type="GO" id="GO:0003677">
    <property type="term" value="F:DNA binding"/>
    <property type="evidence" value="ECO:0007669"/>
    <property type="project" value="UniProtKB-KW"/>
</dbReference>
<gene>
    <name evidence="8" type="ORF">C4K03_4754</name>
</gene>
<dbReference type="CDD" id="cd06171">
    <property type="entry name" value="Sigma70_r4"/>
    <property type="match status" value="1"/>
</dbReference>
<comment type="similarity">
    <text evidence="1">Belongs to the sigma-70 factor family. ECF subfamily.</text>
</comment>
<evidence type="ECO:0000256" key="4">
    <source>
        <dbReference type="ARBA" id="ARBA00023125"/>
    </source>
</evidence>
<proteinExistence type="inferred from homology"/>
<evidence type="ECO:0000259" key="6">
    <source>
        <dbReference type="Pfam" id="PF04542"/>
    </source>
</evidence>
<dbReference type="AlphaFoldDB" id="A0A3G7UEC8"/>
<feature type="domain" description="RNA polymerase sigma factor 70 region 4 type 2" evidence="7">
    <location>
        <begin position="124"/>
        <end position="175"/>
    </location>
</feature>
<keyword evidence="4" id="KW-0238">DNA-binding</keyword>
<dbReference type="Proteomes" id="UP000268696">
    <property type="component" value="Chromosome"/>
</dbReference>
<dbReference type="PANTHER" id="PTHR43133">
    <property type="entry name" value="RNA POLYMERASE ECF-TYPE SIGMA FACTO"/>
    <property type="match status" value="1"/>
</dbReference>
<dbReference type="EMBL" id="CP027754">
    <property type="protein sequence ID" value="AZE56892.1"/>
    <property type="molecule type" value="Genomic_DNA"/>
</dbReference>
<dbReference type="InterPro" id="IPR013249">
    <property type="entry name" value="RNA_pol_sigma70_r4_t2"/>
</dbReference>
<dbReference type="InterPro" id="IPR039425">
    <property type="entry name" value="RNA_pol_sigma-70-like"/>
</dbReference>
<accession>A0A3G7UEC8</accession>
<evidence type="ECO:0000313" key="9">
    <source>
        <dbReference type="Proteomes" id="UP000268696"/>
    </source>
</evidence>
<reference evidence="8 9" key="1">
    <citation type="submission" date="2018-03" db="EMBL/GenBank/DDBJ databases">
        <title>Diversity of phytobeneficial traits revealed by whole-genome analysis of worldwide-isolated phenazine-producing Pseudomonas spp.</title>
        <authorList>
            <person name="Biessy A."/>
            <person name="Novinscak A."/>
            <person name="Blom J."/>
            <person name="Leger G."/>
            <person name="Thomashow L.S."/>
            <person name="Cazorla F.M."/>
            <person name="Josic D."/>
            <person name="Filion M."/>
        </authorList>
    </citation>
    <scope>NUCLEOTIDE SEQUENCE [LARGE SCALE GENOMIC DNA]</scope>
    <source>
        <strain evidence="8 9">30B</strain>
    </source>
</reference>
<dbReference type="NCBIfam" id="TIGR02937">
    <property type="entry name" value="sigma70-ECF"/>
    <property type="match status" value="1"/>
</dbReference>
<protein>
    <submittedName>
        <fullName evidence="8">Sigma factor</fullName>
    </submittedName>
</protein>
<dbReference type="Gene3D" id="1.10.1740.10">
    <property type="match status" value="1"/>
</dbReference>
<dbReference type="GO" id="GO:0016987">
    <property type="term" value="F:sigma factor activity"/>
    <property type="evidence" value="ECO:0007669"/>
    <property type="project" value="UniProtKB-KW"/>
</dbReference>
<dbReference type="Pfam" id="PF08281">
    <property type="entry name" value="Sigma70_r4_2"/>
    <property type="match status" value="1"/>
</dbReference>
<keyword evidence="5" id="KW-0804">Transcription</keyword>
<evidence type="ECO:0000256" key="5">
    <source>
        <dbReference type="ARBA" id="ARBA00023163"/>
    </source>
</evidence>
<dbReference type="InterPro" id="IPR013324">
    <property type="entry name" value="RNA_pol_sigma_r3/r4-like"/>
</dbReference>
<dbReference type="InterPro" id="IPR013325">
    <property type="entry name" value="RNA_pol_sigma_r2"/>
</dbReference>
<evidence type="ECO:0000256" key="2">
    <source>
        <dbReference type="ARBA" id="ARBA00023015"/>
    </source>
</evidence>
<sequence length="181" mass="21078">MEESFVTFAKLIDVPSPVDDCIRVFLSSRSSLGKFIRSRVSNIEDAEDLLQETYVEALRNYTKYKGDSTPETWMFGIALNLIRNYFRRNYSKPTLCELEVVDYEYSEDNFDLESRIHAIRLLERTLQATMRLTTDMRDILLLILDSQGNYNELAAHLDIPVGTVRSRLSRAREALRRQVLD</sequence>
<dbReference type="GO" id="GO:0006352">
    <property type="term" value="P:DNA-templated transcription initiation"/>
    <property type="evidence" value="ECO:0007669"/>
    <property type="project" value="InterPro"/>
</dbReference>
<dbReference type="InterPro" id="IPR036388">
    <property type="entry name" value="WH-like_DNA-bd_sf"/>
</dbReference>
<dbReference type="RefSeq" id="WP_124379083.1">
    <property type="nucleotide sequence ID" value="NZ_CP027754.1"/>
</dbReference>
<keyword evidence="3" id="KW-0731">Sigma factor</keyword>
<organism evidence="8 9">
    <name type="scientific">Pseudomonas synxantha</name>
    <dbReference type="NCBI Taxonomy" id="47883"/>
    <lineage>
        <taxon>Bacteria</taxon>
        <taxon>Pseudomonadati</taxon>
        <taxon>Pseudomonadota</taxon>
        <taxon>Gammaproteobacteria</taxon>
        <taxon>Pseudomonadales</taxon>
        <taxon>Pseudomonadaceae</taxon>
        <taxon>Pseudomonas</taxon>
    </lineage>
</organism>
<dbReference type="SUPFAM" id="SSF88659">
    <property type="entry name" value="Sigma3 and sigma4 domains of RNA polymerase sigma factors"/>
    <property type="match status" value="1"/>
</dbReference>
<keyword evidence="2" id="KW-0805">Transcription regulation</keyword>
<evidence type="ECO:0000313" key="8">
    <source>
        <dbReference type="EMBL" id="AZE56892.1"/>
    </source>
</evidence>
<name>A0A3G7UEC8_9PSED</name>
<dbReference type="PANTHER" id="PTHR43133:SF8">
    <property type="entry name" value="RNA POLYMERASE SIGMA FACTOR HI_1459-RELATED"/>
    <property type="match status" value="1"/>
</dbReference>
<dbReference type="Gene3D" id="1.10.10.10">
    <property type="entry name" value="Winged helix-like DNA-binding domain superfamily/Winged helix DNA-binding domain"/>
    <property type="match status" value="1"/>
</dbReference>
<dbReference type="InterPro" id="IPR014284">
    <property type="entry name" value="RNA_pol_sigma-70_dom"/>
</dbReference>
<feature type="domain" description="RNA polymerase sigma-70 region 2" evidence="6">
    <location>
        <begin position="34"/>
        <end position="89"/>
    </location>
</feature>
<evidence type="ECO:0000256" key="1">
    <source>
        <dbReference type="ARBA" id="ARBA00010641"/>
    </source>
</evidence>
<dbReference type="SUPFAM" id="SSF88946">
    <property type="entry name" value="Sigma2 domain of RNA polymerase sigma factors"/>
    <property type="match status" value="1"/>
</dbReference>
<evidence type="ECO:0000259" key="7">
    <source>
        <dbReference type="Pfam" id="PF08281"/>
    </source>
</evidence>
<dbReference type="InterPro" id="IPR007627">
    <property type="entry name" value="RNA_pol_sigma70_r2"/>
</dbReference>
<evidence type="ECO:0000256" key="3">
    <source>
        <dbReference type="ARBA" id="ARBA00023082"/>
    </source>
</evidence>
<dbReference type="Pfam" id="PF04542">
    <property type="entry name" value="Sigma70_r2"/>
    <property type="match status" value="1"/>
</dbReference>